<reference evidence="2" key="1">
    <citation type="submission" date="2017-09" db="EMBL/GenBank/DDBJ databases">
        <title>Depth-based differentiation of microbial function through sediment-hosted aquifers and enrichment of novel symbionts in the deep terrestrial subsurface.</title>
        <authorList>
            <person name="Probst A.J."/>
            <person name="Ladd B."/>
            <person name="Jarett J.K."/>
            <person name="Geller-Mcgrath D.E."/>
            <person name="Sieber C.M.K."/>
            <person name="Emerson J.B."/>
            <person name="Anantharaman K."/>
            <person name="Thomas B.C."/>
            <person name="Malmstrom R."/>
            <person name="Stieglmeier M."/>
            <person name="Klingl A."/>
            <person name="Woyke T."/>
            <person name="Ryan C.M."/>
            <person name="Banfield J.F."/>
        </authorList>
    </citation>
    <scope>NUCLEOTIDE SEQUENCE [LARGE SCALE GENOMIC DNA]</scope>
</reference>
<dbReference type="Proteomes" id="UP000228920">
    <property type="component" value="Unassembled WGS sequence"/>
</dbReference>
<dbReference type="AlphaFoldDB" id="A0A2M7TIX1"/>
<protein>
    <submittedName>
        <fullName evidence="1">Uncharacterized protein</fullName>
    </submittedName>
</protein>
<dbReference type="EMBL" id="PFNL01000101">
    <property type="protein sequence ID" value="PIZ46395.1"/>
    <property type="molecule type" value="Genomic_DNA"/>
</dbReference>
<proteinExistence type="predicted"/>
<organism evidence="1 2">
    <name type="scientific">candidate division WWE3 bacterium CG_4_10_14_0_2_um_filter_41_14</name>
    <dbReference type="NCBI Taxonomy" id="1975072"/>
    <lineage>
        <taxon>Bacteria</taxon>
        <taxon>Katanobacteria</taxon>
    </lineage>
</organism>
<evidence type="ECO:0000313" key="1">
    <source>
        <dbReference type="EMBL" id="PIZ46395.1"/>
    </source>
</evidence>
<name>A0A2M7TIX1_UNCKA</name>
<evidence type="ECO:0000313" key="2">
    <source>
        <dbReference type="Proteomes" id="UP000228920"/>
    </source>
</evidence>
<sequence length="63" mass="7273">HLDTASPSTRLLSTSATQDIRQLLSMACHELVEWLRVVHEVRTIIQGQKELIHIPDLRLLNFE</sequence>
<gene>
    <name evidence="1" type="ORF">COY32_03395</name>
</gene>
<feature type="non-terminal residue" evidence="1">
    <location>
        <position position="1"/>
    </location>
</feature>
<comment type="caution">
    <text evidence="1">The sequence shown here is derived from an EMBL/GenBank/DDBJ whole genome shotgun (WGS) entry which is preliminary data.</text>
</comment>
<accession>A0A2M7TIX1</accession>